<organism evidence="1 2">
    <name type="scientific">Streblomastix strix</name>
    <dbReference type="NCBI Taxonomy" id="222440"/>
    <lineage>
        <taxon>Eukaryota</taxon>
        <taxon>Metamonada</taxon>
        <taxon>Preaxostyla</taxon>
        <taxon>Oxymonadida</taxon>
        <taxon>Streblomastigidae</taxon>
        <taxon>Streblomastix</taxon>
    </lineage>
</organism>
<evidence type="ECO:0000313" key="2">
    <source>
        <dbReference type="Proteomes" id="UP000324800"/>
    </source>
</evidence>
<dbReference type="EMBL" id="SNRW01000321">
    <property type="protein sequence ID" value="KAA6401872.1"/>
    <property type="molecule type" value="Genomic_DNA"/>
</dbReference>
<evidence type="ECO:0000313" key="1">
    <source>
        <dbReference type="EMBL" id="KAA6401872.1"/>
    </source>
</evidence>
<name>A0A5J4X500_9EUKA</name>
<protein>
    <submittedName>
        <fullName evidence="1">Uncharacterized protein</fullName>
    </submittedName>
</protein>
<proteinExistence type="predicted"/>
<sequence>MVSRLTLTGSDYVTHISQGALTSFIAHLSVICGHDRTKWMRLKDYEAKMKQLFKRVLDYDTQMARHEVPEDFFRIKEKRNHYIESIKPLQSQIWKNNVEQIAHANAILCVIANTVAQLREIANAQKELRDVVGGIILPADIFSDDSFESNKRQLELKKVNQIHYLYQQMLSAYPQFYIRQPQKLSHLYQRFQRFLSVKMQYPPLGMNQFSYRRRAAIGAGYQAKGSGARGSGAFRSNFTLLDRQ</sequence>
<dbReference type="AlphaFoldDB" id="A0A5J4X500"/>
<gene>
    <name evidence="1" type="ORF">EZS28_002590</name>
</gene>
<accession>A0A5J4X500</accession>
<reference evidence="1 2" key="1">
    <citation type="submission" date="2019-03" db="EMBL/GenBank/DDBJ databases">
        <title>Single cell metagenomics reveals metabolic interactions within the superorganism composed of flagellate Streblomastix strix and complex community of Bacteroidetes bacteria on its surface.</title>
        <authorList>
            <person name="Treitli S.C."/>
            <person name="Kolisko M."/>
            <person name="Husnik F."/>
            <person name="Keeling P."/>
            <person name="Hampl V."/>
        </authorList>
    </citation>
    <scope>NUCLEOTIDE SEQUENCE [LARGE SCALE GENOMIC DNA]</scope>
    <source>
        <strain evidence="1">ST1C</strain>
    </source>
</reference>
<dbReference type="Proteomes" id="UP000324800">
    <property type="component" value="Unassembled WGS sequence"/>
</dbReference>
<comment type="caution">
    <text evidence="1">The sequence shown here is derived from an EMBL/GenBank/DDBJ whole genome shotgun (WGS) entry which is preliminary data.</text>
</comment>